<reference evidence="3 4" key="1">
    <citation type="submission" date="2015-09" db="EMBL/GenBank/DDBJ databases">
        <title>Genome sequence of Oxobacter pfennigii DSM 3222.</title>
        <authorList>
            <person name="Poehlein A."/>
            <person name="Bengelsdorf F.R."/>
            <person name="Schiel-Bengelsdorf B."/>
            <person name="Duerre P."/>
            <person name="Daniel R."/>
        </authorList>
    </citation>
    <scope>NUCLEOTIDE SEQUENCE [LARGE SCALE GENOMIC DNA]</scope>
    <source>
        <strain evidence="3 4">DSM 3222</strain>
    </source>
</reference>
<dbReference type="CDD" id="cd00093">
    <property type="entry name" value="HTH_XRE"/>
    <property type="match status" value="1"/>
</dbReference>
<comment type="caution">
    <text evidence="3">The sequence shown here is derived from an EMBL/GenBank/DDBJ whole genome shotgun (WGS) entry which is preliminary data.</text>
</comment>
<dbReference type="InterPro" id="IPR010982">
    <property type="entry name" value="Lambda_DNA-bd_dom_sf"/>
</dbReference>
<dbReference type="SUPFAM" id="SSF89447">
    <property type="entry name" value="AbrB/MazE/MraZ-like"/>
    <property type="match status" value="1"/>
</dbReference>
<gene>
    <name evidence="3" type="primary">xre_1</name>
    <name evidence="3" type="ORF">OXPF_04970</name>
</gene>
<protein>
    <submittedName>
        <fullName evidence="3">HTH-type transcriptional regulator Xre</fullName>
    </submittedName>
</protein>
<dbReference type="InterPro" id="IPR007159">
    <property type="entry name" value="SpoVT-AbrB_dom"/>
</dbReference>
<dbReference type="SMART" id="SM00530">
    <property type="entry name" value="HTH_XRE"/>
    <property type="match status" value="1"/>
</dbReference>
<proteinExistence type="predicted"/>
<dbReference type="Gene3D" id="2.10.260.10">
    <property type="match status" value="1"/>
</dbReference>
<accession>A0A0P8Z1Q6</accession>
<dbReference type="PANTHER" id="PTHR46558:SF11">
    <property type="entry name" value="HTH-TYPE TRANSCRIPTIONAL REGULATOR XRE"/>
    <property type="match status" value="1"/>
</dbReference>
<dbReference type="Gene3D" id="1.10.260.40">
    <property type="entry name" value="lambda repressor-like DNA-binding domains"/>
    <property type="match status" value="1"/>
</dbReference>
<dbReference type="Proteomes" id="UP000050326">
    <property type="component" value="Unassembled WGS sequence"/>
</dbReference>
<name>A0A0P8Z1Q6_9CLOT</name>
<dbReference type="STRING" id="36849.OXPF_04970"/>
<dbReference type="PATRIC" id="fig|36849.3.peg.528"/>
<evidence type="ECO:0000256" key="1">
    <source>
        <dbReference type="ARBA" id="ARBA00023125"/>
    </source>
</evidence>
<dbReference type="InterPro" id="IPR001387">
    <property type="entry name" value="Cro/C1-type_HTH"/>
</dbReference>
<evidence type="ECO:0000259" key="2">
    <source>
        <dbReference type="PROSITE" id="PS50943"/>
    </source>
</evidence>
<dbReference type="Pfam" id="PF04014">
    <property type="entry name" value="MazE_antitoxin"/>
    <property type="match status" value="1"/>
</dbReference>
<organism evidence="3 4">
    <name type="scientific">Oxobacter pfennigii</name>
    <dbReference type="NCBI Taxonomy" id="36849"/>
    <lineage>
        <taxon>Bacteria</taxon>
        <taxon>Bacillati</taxon>
        <taxon>Bacillota</taxon>
        <taxon>Clostridia</taxon>
        <taxon>Eubacteriales</taxon>
        <taxon>Clostridiaceae</taxon>
        <taxon>Oxobacter</taxon>
    </lineage>
</organism>
<keyword evidence="1" id="KW-0238">DNA-binding</keyword>
<dbReference type="Pfam" id="PF01381">
    <property type="entry name" value="HTH_3"/>
    <property type="match status" value="1"/>
</dbReference>
<dbReference type="AlphaFoldDB" id="A0A0P8Z1Q6"/>
<feature type="domain" description="HTH cro/C1-type" evidence="2">
    <location>
        <begin position="18"/>
        <end position="72"/>
    </location>
</feature>
<dbReference type="InterPro" id="IPR037914">
    <property type="entry name" value="SpoVT-AbrB_sf"/>
</dbReference>
<evidence type="ECO:0000313" key="4">
    <source>
        <dbReference type="Proteomes" id="UP000050326"/>
    </source>
</evidence>
<dbReference type="GO" id="GO:0003677">
    <property type="term" value="F:DNA binding"/>
    <property type="evidence" value="ECO:0007669"/>
    <property type="project" value="UniProtKB-KW"/>
</dbReference>
<dbReference type="SMART" id="SM00966">
    <property type="entry name" value="SpoVT_AbrB"/>
    <property type="match status" value="1"/>
</dbReference>
<evidence type="ECO:0000313" key="3">
    <source>
        <dbReference type="EMBL" id="KPU46017.1"/>
    </source>
</evidence>
<dbReference type="PANTHER" id="PTHR46558">
    <property type="entry name" value="TRACRIPTIONAL REGULATORY PROTEIN-RELATED-RELATED"/>
    <property type="match status" value="1"/>
</dbReference>
<dbReference type="NCBIfam" id="TIGR01439">
    <property type="entry name" value="lp_hng_hel_AbrB"/>
    <property type="match status" value="1"/>
</dbReference>
<keyword evidence="4" id="KW-1185">Reference proteome</keyword>
<dbReference type="PROSITE" id="PS50943">
    <property type="entry name" value="HTH_CROC1"/>
    <property type="match status" value="1"/>
</dbReference>
<dbReference type="EMBL" id="LKET01000016">
    <property type="protein sequence ID" value="KPU46017.1"/>
    <property type="molecule type" value="Genomic_DNA"/>
</dbReference>
<sequence length="157" mass="17921">MHCIIIIKDVKSMISTNLRKLRKVRRYTQEEVADKIGVSRQAVAKWENAETVPDINNCMILAELYGVTLDDLVNYSEDKEKIGIPPKGKHIYGLVKVGERGQIVIPKKAREIFNIYPGDSLLVLGDEAQGIAIVKNENFLQFAREIFNVQEYKEEDE</sequence>
<dbReference type="SUPFAM" id="SSF47413">
    <property type="entry name" value="lambda repressor-like DNA-binding domains"/>
    <property type="match status" value="1"/>
</dbReference>